<dbReference type="Proteomes" id="UP000494165">
    <property type="component" value="Unassembled WGS sequence"/>
</dbReference>
<sequence length="136" mass="15488">MLLANPSISVLLFFLAYSMCSIIIECQFSYLVTKKTIDSLQEVIKITKAMKIPEEEKSETLHFFCKLSTRAPSISFNFYMNCDRKLITTMVVAIITNAVIIVQLNGGKQQHFNADDYHYLSAIIHQKIVSAFVNKD</sequence>
<evidence type="ECO:0000313" key="1">
    <source>
        <dbReference type="EMBL" id="CAB3371300.1"/>
    </source>
</evidence>
<proteinExistence type="predicted"/>
<protein>
    <submittedName>
        <fullName evidence="1">Uncharacterized protein</fullName>
    </submittedName>
</protein>
<organism evidence="1 2">
    <name type="scientific">Cloeon dipterum</name>
    <dbReference type="NCBI Taxonomy" id="197152"/>
    <lineage>
        <taxon>Eukaryota</taxon>
        <taxon>Metazoa</taxon>
        <taxon>Ecdysozoa</taxon>
        <taxon>Arthropoda</taxon>
        <taxon>Hexapoda</taxon>
        <taxon>Insecta</taxon>
        <taxon>Pterygota</taxon>
        <taxon>Palaeoptera</taxon>
        <taxon>Ephemeroptera</taxon>
        <taxon>Pisciforma</taxon>
        <taxon>Baetidae</taxon>
        <taxon>Cloeon</taxon>
    </lineage>
</organism>
<dbReference type="AlphaFoldDB" id="A0A8S1CTP9"/>
<gene>
    <name evidence="1" type="ORF">CLODIP_2_CD05931</name>
</gene>
<keyword evidence="2" id="KW-1185">Reference proteome</keyword>
<name>A0A8S1CTP9_9INSE</name>
<accession>A0A8S1CTP9</accession>
<evidence type="ECO:0000313" key="2">
    <source>
        <dbReference type="Proteomes" id="UP000494165"/>
    </source>
</evidence>
<reference evidence="1 2" key="1">
    <citation type="submission" date="2020-04" db="EMBL/GenBank/DDBJ databases">
        <authorList>
            <person name="Alioto T."/>
            <person name="Alioto T."/>
            <person name="Gomez Garrido J."/>
        </authorList>
    </citation>
    <scope>NUCLEOTIDE SEQUENCE [LARGE SCALE GENOMIC DNA]</scope>
</reference>
<comment type="caution">
    <text evidence="1">The sequence shown here is derived from an EMBL/GenBank/DDBJ whole genome shotgun (WGS) entry which is preliminary data.</text>
</comment>
<dbReference type="EMBL" id="CADEPI010000060">
    <property type="protein sequence ID" value="CAB3371300.1"/>
    <property type="molecule type" value="Genomic_DNA"/>
</dbReference>